<comment type="caution">
    <text evidence="2">The sequence shown here is derived from an EMBL/GenBank/DDBJ whole genome shotgun (WGS) entry which is preliminary data.</text>
</comment>
<evidence type="ECO:0000256" key="1">
    <source>
        <dbReference type="SAM" id="Phobius"/>
    </source>
</evidence>
<name>A0AAW0A7B8_9AGAR</name>
<keyword evidence="1" id="KW-0812">Transmembrane</keyword>
<accession>A0AAW0A7B8</accession>
<sequence>MEERWVFSGFFGFILASRISHGYGWNFLLHLISRHILTIHEHLLPSHLILGCISQSFPSFIYVGCCMILSPK</sequence>
<organism evidence="2 3">
    <name type="scientific">Favolaschia claudopus</name>
    <dbReference type="NCBI Taxonomy" id="2862362"/>
    <lineage>
        <taxon>Eukaryota</taxon>
        <taxon>Fungi</taxon>
        <taxon>Dikarya</taxon>
        <taxon>Basidiomycota</taxon>
        <taxon>Agaricomycotina</taxon>
        <taxon>Agaricomycetes</taxon>
        <taxon>Agaricomycetidae</taxon>
        <taxon>Agaricales</taxon>
        <taxon>Marasmiineae</taxon>
        <taxon>Mycenaceae</taxon>
        <taxon>Favolaschia</taxon>
    </lineage>
</organism>
<evidence type="ECO:0000313" key="2">
    <source>
        <dbReference type="EMBL" id="KAK7001786.1"/>
    </source>
</evidence>
<proteinExistence type="predicted"/>
<dbReference type="EMBL" id="JAWWNJ010000081">
    <property type="protein sequence ID" value="KAK7001786.1"/>
    <property type="molecule type" value="Genomic_DNA"/>
</dbReference>
<dbReference type="Proteomes" id="UP001362999">
    <property type="component" value="Unassembled WGS sequence"/>
</dbReference>
<evidence type="ECO:0000313" key="3">
    <source>
        <dbReference type="Proteomes" id="UP001362999"/>
    </source>
</evidence>
<protein>
    <submittedName>
        <fullName evidence="2">Uncharacterized protein</fullName>
    </submittedName>
</protein>
<reference evidence="2 3" key="1">
    <citation type="journal article" date="2024" name="J Genomics">
        <title>Draft genome sequencing and assembly of Favolaschia claudopus CIRM-BRFM 2984 isolated from oak limbs.</title>
        <authorList>
            <person name="Navarro D."/>
            <person name="Drula E."/>
            <person name="Chaduli D."/>
            <person name="Cazenave R."/>
            <person name="Ahrendt S."/>
            <person name="Wang J."/>
            <person name="Lipzen A."/>
            <person name="Daum C."/>
            <person name="Barry K."/>
            <person name="Grigoriev I.V."/>
            <person name="Favel A."/>
            <person name="Rosso M.N."/>
            <person name="Martin F."/>
        </authorList>
    </citation>
    <scope>NUCLEOTIDE SEQUENCE [LARGE SCALE GENOMIC DNA]</scope>
    <source>
        <strain evidence="2 3">CIRM-BRFM 2984</strain>
    </source>
</reference>
<keyword evidence="1" id="KW-0472">Membrane</keyword>
<keyword evidence="3" id="KW-1185">Reference proteome</keyword>
<keyword evidence="1" id="KW-1133">Transmembrane helix</keyword>
<dbReference type="AlphaFoldDB" id="A0AAW0A7B8"/>
<feature type="transmembrane region" description="Helical" evidence="1">
    <location>
        <begin position="48"/>
        <end position="69"/>
    </location>
</feature>
<gene>
    <name evidence="2" type="ORF">R3P38DRAFT_3044423</name>
</gene>